<dbReference type="RefSeq" id="WP_224827675.1">
    <property type="nucleotide sequence ID" value="NZ_JAIVEF010000002.1"/>
</dbReference>
<dbReference type="EMBL" id="JBHSJG010000056">
    <property type="protein sequence ID" value="MFC4989987.1"/>
    <property type="molecule type" value="Genomic_DNA"/>
</dbReference>
<protein>
    <submittedName>
        <fullName evidence="2">Uncharacterized protein</fullName>
    </submittedName>
</protein>
<evidence type="ECO:0000313" key="2">
    <source>
        <dbReference type="EMBL" id="MFC4989987.1"/>
    </source>
</evidence>
<dbReference type="AlphaFoldDB" id="A0ABD5QK12"/>
<organism evidence="2 3">
    <name type="scientific">Saliphagus infecundisoli</name>
    <dbReference type="NCBI Taxonomy" id="1849069"/>
    <lineage>
        <taxon>Archaea</taxon>
        <taxon>Methanobacteriati</taxon>
        <taxon>Methanobacteriota</taxon>
        <taxon>Stenosarchaea group</taxon>
        <taxon>Halobacteria</taxon>
        <taxon>Halobacteriales</taxon>
        <taxon>Natrialbaceae</taxon>
        <taxon>Saliphagus</taxon>
    </lineage>
</organism>
<comment type="caution">
    <text evidence="2">The sequence shown here is derived from an EMBL/GenBank/DDBJ whole genome shotgun (WGS) entry which is preliminary data.</text>
</comment>
<keyword evidence="3" id="KW-1185">Reference proteome</keyword>
<feature type="region of interest" description="Disordered" evidence="1">
    <location>
        <begin position="63"/>
        <end position="113"/>
    </location>
</feature>
<reference evidence="2 3" key="1">
    <citation type="journal article" date="2019" name="Int. J. Syst. Evol. Microbiol.">
        <title>The Global Catalogue of Microorganisms (GCM) 10K type strain sequencing project: providing services to taxonomists for standard genome sequencing and annotation.</title>
        <authorList>
            <consortium name="The Broad Institute Genomics Platform"/>
            <consortium name="The Broad Institute Genome Sequencing Center for Infectious Disease"/>
            <person name="Wu L."/>
            <person name="Ma J."/>
        </authorList>
    </citation>
    <scope>NUCLEOTIDE SEQUENCE [LARGE SCALE GENOMIC DNA]</scope>
    <source>
        <strain evidence="2 3">CGMCC 1.15824</strain>
    </source>
</reference>
<evidence type="ECO:0000256" key="1">
    <source>
        <dbReference type="SAM" id="MobiDB-lite"/>
    </source>
</evidence>
<evidence type="ECO:0000313" key="3">
    <source>
        <dbReference type="Proteomes" id="UP001595925"/>
    </source>
</evidence>
<dbReference type="Proteomes" id="UP001595925">
    <property type="component" value="Unassembled WGS sequence"/>
</dbReference>
<accession>A0ABD5QK12</accession>
<sequence>MPEQSPACPWCGRRVESEAVAVGPPPHLSTHHRFRLHERCLAEWHRFADRLFDLSRQGAGATLIEYPKNHGPEDLVGDGSEGPTGDSRREERGAGNPANAPARQASDAGPAER</sequence>
<gene>
    <name evidence="2" type="ORF">ACFPFO_19910</name>
</gene>
<proteinExistence type="predicted"/>
<name>A0ABD5QK12_9EURY</name>